<feature type="compositionally biased region" description="Polar residues" evidence="1">
    <location>
        <begin position="11"/>
        <end position="20"/>
    </location>
</feature>
<protein>
    <submittedName>
        <fullName evidence="2">Uncharacterized protein</fullName>
    </submittedName>
</protein>
<name>A0A392VKS9_9FABA</name>
<organism evidence="2 3">
    <name type="scientific">Trifolium medium</name>
    <dbReference type="NCBI Taxonomy" id="97028"/>
    <lineage>
        <taxon>Eukaryota</taxon>
        <taxon>Viridiplantae</taxon>
        <taxon>Streptophyta</taxon>
        <taxon>Embryophyta</taxon>
        <taxon>Tracheophyta</taxon>
        <taxon>Spermatophyta</taxon>
        <taxon>Magnoliopsida</taxon>
        <taxon>eudicotyledons</taxon>
        <taxon>Gunneridae</taxon>
        <taxon>Pentapetalae</taxon>
        <taxon>rosids</taxon>
        <taxon>fabids</taxon>
        <taxon>Fabales</taxon>
        <taxon>Fabaceae</taxon>
        <taxon>Papilionoideae</taxon>
        <taxon>50 kb inversion clade</taxon>
        <taxon>NPAAA clade</taxon>
        <taxon>Hologalegina</taxon>
        <taxon>IRL clade</taxon>
        <taxon>Trifolieae</taxon>
        <taxon>Trifolium</taxon>
    </lineage>
</organism>
<feature type="non-terminal residue" evidence="2">
    <location>
        <position position="20"/>
    </location>
</feature>
<dbReference type="EMBL" id="LXQA011170037">
    <property type="protein sequence ID" value="MCI87591.1"/>
    <property type="molecule type" value="Genomic_DNA"/>
</dbReference>
<reference evidence="2 3" key="1">
    <citation type="journal article" date="2018" name="Front. Plant Sci.">
        <title>Red Clover (Trifolium pratense) and Zigzag Clover (T. medium) - A Picture of Genomic Similarities and Differences.</title>
        <authorList>
            <person name="Dluhosova J."/>
            <person name="Istvanek J."/>
            <person name="Nedelnik J."/>
            <person name="Repkova J."/>
        </authorList>
    </citation>
    <scope>NUCLEOTIDE SEQUENCE [LARGE SCALE GENOMIC DNA]</scope>
    <source>
        <strain evidence="3">cv. 10/8</strain>
        <tissue evidence="2">Leaf</tissue>
    </source>
</reference>
<evidence type="ECO:0000313" key="2">
    <source>
        <dbReference type="EMBL" id="MCI87591.1"/>
    </source>
</evidence>
<evidence type="ECO:0000313" key="3">
    <source>
        <dbReference type="Proteomes" id="UP000265520"/>
    </source>
</evidence>
<proteinExistence type="predicted"/>
<feature type="region of interest" description="Disordered" evidence="1">
    <location>
        <begin position="1"/>
        <end position="20"/>
    </location>
</feature>
<comment type="caution">
    <text evidence="2">The sequence shown here is derived from an EMBL/GenBank/DDBJ whole genome shotgun (WGS) entry which is preliminary data.</text>
</comment>
<dbReference type="AlphaFoldDB" id="A0A392VKS9"/>
<accession>A0A392VKS9</accession>
<sequence length="20" mass="2252">MVSELRLYPRTKSNSAGREG</sequence>
<dbReference type="Proteomes" id="UP000265520">
    <property type="component" value="Unassembled WGS sequence"/>
</dbReference>
<evidence type="ECO:0000256" key="1">
    <source>
        <dbReference type="SAM" id="MobiDB-lite"/>
    </source>
</evidence>
<keyword evidence="3" id="KW-1185">Reference proteome</keyword>